<comment type="caution">
    <text evidence="2">The sequence shown here is derived from an EMBL/GenBank/DDBJ whole genome shotgun (WGS) entry which is preliminary data.</text>
</comment>
<sequence length="424" mass="46737">MRLAVIFQVHSLFGYHMHDGGDGGEPERRQRRTQAGIDRGGFYYVAIVDETVPSRCIKLDVLIILQDRLVCRAVPFGLSQPPSGTRIAPAERSVPTRITPKPRQHFQTERDHLLSRTGDQSRKPPINKTSSFAEKDYTTRFTVKRKKEASLERAKKKQTTERVAARPAESVRNFDSTMEFWDIEQFDLARPAKLLRICRGPQHRLRGRAHRQNTELPLAFVLSVLGMCGRGCGAASEVRVFFHPLLPTLAALHGAVPSASLLSCHSLSPTYDWTRRSHAALFTGTASRAFYAQSSRLGVHSRTAHSNSKSAAAKGKGKAFGNIPVGKPSGDVYEAPTARPRATQALSGNEFNPRISVTNYELGRRHSPPDAQDRTPPLHGSGLCDGISRRRALNAGNKSILPGEVAWIRLVSLASHLAMDFASA</sequence>
<reference evidence="2" key="1">
    <citation type="submission" date="2023-03" db="EMBL/GenBank/DDBJ databases">
        <title>Massive genome expansion in bonnet fungi (Mycena s.s.) driven by repeated elements and novel gene families across ecological guilds.</title>
        <authorList>
            <consortium name="Lawrence Berkeley National Laboratory"/>
            <person name="Harder C.B."/>
            <person name="Miyauchi S."/>
            <person name="Viragh M."/>
            <person name="Kuo A."/>
            <person name="Thoen E."/>
            <person name="Andreopoulos B."/>
            <person name="Lu D."/>
            <person name="Skrede I."/>
            <person name="Drula E."/>
            <person name="Henrissat B."/>
            <person name="Morin E."/>
            <person name="Kohler A."/>
            <person name="Barry K."/>
            <person name="LaButti K."/>
            <person name="Morin E."/>
            <person name="Salamov A."/>
            <person name="Lipzen A."/>
            <person name="Mereny Z."/>
            <person name="Hegedus B."/>
            <person name="Baldrian P."/>
            <person name="Stursova M."/>
            <person name="Weitz H."/>
            <person name="Taylor A."/>
            <person name="Grigoriev I.V."/>
            <person name="Nagy L.G."/>
            <person name="Martin F."/>
            <person name="Kauserud H."/>
        </authorList>
    </citation>
    <scope>NUCLEOTIDE SEQUENCE</scope>
    <source>
        <strain evidence="2">9144</strain>
    </source>
</reference>
<organism evidence="2 3">
    <name type="scientific">Mycena pura</name>
    <dbReference type="NCBI Taxonomy" id="153505"/>
    <lineage>
        <taxon>Eukaryota</taxon>
        <taxon>Fungi</taxon>
        <taxon>Dikarya</taxon>
        <taxon>Basidiomycota</taxon>
        <taxon>Agaricomycotina</taxon>
        <taxon>Agaricomycetes</taxon>
        <taxon>Agaricomycetidae</taxon>
        <taxon>Agaricales</taxon>
        <taxon>Marasmiineae</taxon>
        <taxon>Mycenaceae</taxon>
        <taxon>Mycena</taxon>
    </lineage>
</organism>
<name>A0AAD6VRU4_9AGAR</name>
<protein>
    <submittedName>
        <fullName evidence="2">Uncharacterized protein</fullName>
    </submittedName>
</protein>
<feature type="region of interest" description="Disordered" evidence="1">
    <location>
        <begin position="301"/>
        <end position="320"/>
    </location>
</feature>
<evidence type="ECO:0000313" key="3">
    <source>
        <dbReference type="Proteomes" id="UP001219525"/>
    </source>
</evidence>
<accession>A0AAD6VRU4</accession>
<dbReference type="EMBL" id="JARJCW010000009">
    <property type="protein sequence ID" value="KAJ7220762.1"/>
    <property type="molecule type" value="Genomic_DNA"/>
</dbReference>
<gene>
    <name evidence="2" type="ORF">GGX14DRAFT_389156</name>
</gene>
<dbReference type="AlphaFoldDB" id="A0AAD6VRU4"/>
<keyword evidence="3" id="KW-1185">Reference proteome</keyword>
<feature type="region of interest" description="Disordered" evidence="1">
    <location>
        <begin position="102"/>
        <end position="131"/>
    </location>
</feature>
<evidence type="ECO:0000256" key="1">
    <source>
        <dbReference type="SAM" id="MobiDB-lite"/>
    </source>
</evidence>
<dbReference type="Proteomes" id="UP001219525">
    <property type="component" value="Unassembled WGS sequence"/>
</dbReference>
<feature type="compositionally biased region" description="Basic and acidic residues" evidence="1">
    <location>
        <begin position="106"/>
        <end position="122"/>
    </location>
</feature>
<proteinExistence type="predicted"/>
<evidence type="ECO:0000313" key="2">
    <source>
        <dbReference type="EMBL" id="KAJ7220762.1"/>
    </source>
</evidence>